<feature type="coiled-coil region" evidence="1">
    <location>
        <begin position="390"/>
        <end position="487"/>
    </location>
</feature>
<organism evidence="3 4">
    <name type="scientific">Drosophila erecta</name>
    <name type="common">Fruit fly</name>
    <dbReference type="NCBI Taxonomy" id="7220"/>
    <lineage>
        <taxon>Eukaryota</taxon>
        <taxon>Metazoa</taxon>
        <taxon>Ecdysozoa</taxon>
        <taxon>Arthropoda</taxon>
        <taxon>Hexapoda</taxon>
        <taxon>Insecta</taxon>
        <taxon>Pterygota</taxon>
        <taxon>Neoptera</taxon>
        <taxon>Endopterygota</taxon>
        <taxon>Diptera</taxon>
        <taxon>Brachycera</taxon>
        <taxon>Muscomorpha</taxon>
        <taxon>Ephydroidea</taxon>
        <taxon>Drosophilidae</taxon>
        <taxon>Drosophila</taxon>
        <taxon>Sophophora</taxon>
    </lineage>
</organism>
<feature type="region of interest" description="Disordered" evidence="2">
    <location>
        <begin position="741"/>
        <end position="783"/>
    </location>
</feature>
<feature type="coiled-coil region" evidence="1">
    <location>
        <begin position="575"/>
        <end position="602"/>
    </location>
</feature>
<evidence type="ECO:0000313" key="3">
    <source>
        <dbReference type="EMBL" id="EDV56349.2"/>
    </source>
</evidence>
<keyword evidence="1" id="KW-0175">Coiled coil</keyword>
<evidence type="ECO:0000313" key="4">
    <source>
        <dbReference type="Proteomes" id="UP000008711"/>
    </source>
</evidence>
<dbReference type="EMBL" id="CH954179">
    <property type="protein sequence ID" value="EDV56349.2"/>
    <property type="molecule type" value="Genomic_DNA"/>
</dbReference>
<evidence type="ECO:0000256" key="2">
    <source>
        <dbReference type="SAM" id="MobiDB-lite"/>
    </source>
</evidence>
<feature type="coiled-coil region" evidence="1">
    <location>
        <begin position="631"/>
        <end position="658"/>
    </location>
</feature>
<gene>
    <name evidence="3" type="primary">Dere\GG22589</name>
    <name evidence="3" type="synonym">dere_GLEANR_7306</name>
    <name evidence="3" type="synonym">GG22589</name>
    <name evidence="3" type="ORF">Dere_GG22589</name>
</gene>
<dbReference type="Proteomes" id="UP000008711">
    <property type="component" value="Unassembled WGS sequence"/>
</dbReference>
<protein>
    <submittedName>
        <fullName evidence="3">Uncharacterized protein</fullName>
    </submittedName>
</protein>
<dbReference type="eggNOG" id="ENOG502R9P3">
    <property type="taxonomic scope" value="Eukaryota"/>
</dbReference>
<feature type="region of interest" description="Disordered" evidence="2">
    <location>
        <begin position="717"/>
        <end position="736"/>
    </location>
</feature>
<dbReference type="KEGG" id="der:6546847"/>
<feature type="compositionally biased region" description="Basic residues" evidence="2">
    <location>
        <begin position="772"/>
        <end position="783"/>
    </location>
</feature>
<feature type="compositionally biased region" description="Polar residues" evidence="2">
    <location>
        <begin position="73"/>
        <end position="82"/>
    </location>
</feature>
<evidence type="ECO:0000256" key="1">
    <source>
        <dbReference type="SAM" id="Coils"/>
    </source>
</evidence>
<reference evidence="3 4" key="2">
    <citation type="journal article" date="2008" name="Bioinformatics">
        <title>Assembly reconciliation.</title>
        <authorList>
            <person name="Zimin A.V."/>
            <person name="Smith D.R."/>
            <person name="Sutton G."/>
            <person name="Yorke J.A."/>
        </authorList>
    </citation>
    <scope>NUCLEOTIDE SEQUENCE [LARGE SCALE GENOMIC DNA]</scope>
    <source>
        <strain evidence="3 4">TSC#14021-0224.01</strain>
    </source>
</reference>
<proteinExistence type="predicted"/>
<name>B3NS47_DROER</name>
<accession>B3NS47</accession>
<keyword evidence="4" id="KW-1185">Reference proteome</keyword>
<dbReference type="HOGENOM" id="CLU_016189_0_0_1"/>
<feature type="region of interest" description="Disordered" evidence="2">
    <location>
        <begin position="63"/>
        <end position="87"/>
    </location>
</feature>
<feature type="region of interest" description="Disordered" evidence="2">
    <location>
        <begin position="1"/>
        <end position="31"/>
    </location>
</feature>
<sequence length="783" mass="90374">MSHPVRGNKASLLRANGKANDKQAPNNTTWTRTTTCGGIFSTPPILKDDDSLTRRCMASRIPVGRRTSPEKSVAQSRNTSPMRANPSKKVLPCVSACSLPNRRVEPEHKVTEIERKSVADEVISKRNVVPAQLHKSTAGVPKQFANTDKKSHRRVLELNKLRVFEAQKEKLEHLQSEFMHKIRFLGPELQNQGVFKFVSLTVNDECKVVVHNDDLLRLPKNIPTESISDLKNRCRAIVDQGFMLIYEHIPSIQRTKNDFEAREKREEIRCKLAELLNRKMNSIVEEIDELCGPGNKSDSPNKSLYREMAELRSQKQLMESRYFDAKKEYNDQINQLRAEYDAKLEDQLASRDQAMAELRKSLRRSEDVISDQTMRLADKNSKLVTEDSTIEALRSELSTLNTTNQRLIHRLEDADLGMERARNSIEKNLGQISDLEGELKEARELIVHLQKRPDVMDKGVMEKDLIIADLKLQLQNLEQHKNVLNKQVCNALKQHGDFEDLSASYEKALKQICDLKEALNVTNAKLEIQSNDLSRMHQQMEIDQKLLEARSELITKLQKNEQDNRSKLDQMYYQVSEKDTLINQVNNQLNSKEEEFRNLFGTLTHKQTEVRRQEHVIKLLKEQNSRVSLLRATQDERNASMEEEIKNLKNTLRDYARLIIGNNGQHFFEVVPAGGMEGIRSGGQREQVDFSSEFLQQSQLQELEMSKPRARIFEPLQHQLFPPENPTPSPRRNSPRHLIRSRYQLQHPRIRTTSPQRDASPQPAQPPQPAQRLRRHQRSRGQR</sequence>
<dbReference type="OrthoDB" id="8197438at2759"/>
<reference evidence="3 4" key="1">
    <citation type="journal article" date="2007" name="Nature">
        <title>Evolution of genes and genomes on the Drosophila phylogeny.</title>
        <authorList>
            <consortium name="Drosophila 12 Genomes Consortium"/>
            <person name="Clark A.G."/>
            <person name="Eisen M.B."/>
            <person name="Smith D.R."/>
            <person name="Bergman C.M."/>
            <person name="Oliver B."/>
            <person name="Markow T.A."/>
            <person name="Kaufman T.C."/>
            <person name="Kellis M."/>
            <person name="Gelbart W."/>
            <person name="Iyer V.N."/>
            <person name="Pollard D.A."/>
            <person name="Sackton T.B."/>
            <person name="Larracuente A.M."/>
            <person name="Singh N.D."/>
            <person name="Abad J.P."/>
            <person name="Abt D.N."/>
            <person name="Adryan B."/>
            <person name="Aguade M."/>
            <person name="Akashi H."/>
            <person name="Anderson W.W."/>
            <person name="Aquadro C.F."/>
            <person name="Ardell D.H."/>
            <person name="Arguello R."/>
            <person name="Artieri C.G."/>
            <person name="Barbash D.A."/>
            <person name="Barker D."/>
            <person name="Barsanti P."/>
            <person name="Batterham P."/>
            <person name="Batzoglou S."/>
            <person name="Begun D."/>
            <person name="Bhutkar A."/>
            <person name="Blanco E."/>
            <person name="Bosak S.A."/>
            <person name="Bradley R.K."/>
            <person name="Brand A.D."/>
            <person name="Brent M.R."/>
            <person name="Brooks A.N."/>
            <person name="Brown R.H."/>
            <person name="Butlin R.K."/>
            <person name="Caggese C."/>
            <person name="Calvi B.R."/>
            <person name="Bernardo de Carvalho A."/>
            <person name="Caspi A."/>
            <person name="Castrezana S."/>
            <person name="Celniker S.E."/>
            <person name="Chang J.L."/>
            <person name="Chapple C."/>
            <person name="Chatterji S."/>
            <person name="Chinwalla A."/>
            <person name="Civetta A."/>
            <person name="Clifton S.W."/>
            <person name="Comeron J.M."/>
            <person name="Costello J.C."/>
            <person name="Coyne J.A."/>
            <person name="Daub J."/>
            <person name="David R.G."/>
            <person name="Delcher A.L."/>
            <person name="Delehaunty K."/>
            <person name="Do C.B."/>
            <person name="Ebling H."/>
            <person name="Edwards K."/>
            <person name="Eickbush T."/>
            <person name="Evans J.D."/>
            <person name="Filipski A."/>
            <person name="Findeiss S."/>
            <person name="Freyhult E."/>
            <person name="Fulton L."/>
            <person name="Fulton R."/>
            <person name="Garcia A.C."/>
            <person name="Gardiner A."/>
            <person name="Garfield D.A."/>
            <person name="Garvin B.E."/>
            <person name="Gibson G."/>
            <person name="Gilbert D."/>
            <person name="Gnerre S."/>
            <person name="Godfrey J."/>
            <person name="Good R."/>
            <person name="Gotea V."/>
            <person name="Gravely B."/>
            <person name="Greenberg A.J."/>
            <person name="Griffiths-Jones S."/>
            <person name="Gross S."/>
            <person name="Guigo R."/>
            <person name="Gustafson E.A."/>
            <person name="Haerty W."/>
            <person name="Hahn M.W."/>
            <person name="Halligan D.L."/>
            <person name="Halpern A.L."/>
            <person name="Halter G.M."/>
            <person name="Han M.V."/>
            <person name="Heger A."/>
            <person name="Hillier L."/>
            <person name="Hinrichs A.S."/>
            <person name="Holmes I."/>
            <person name="Hoskins R.A."/>
            <person name="Hubisz M.J."/>
            <person name="Hultmark D."/>
            <person name="Huntley M.A."/>
            <person name="Jaffe D.B."/>
            <person name="Jagadeeshan S."/>
            <person name="Jeck W.R."/>
            <person name="Johnson J."/>
            <person name="Jones C.D."/>
            <person name="Jordan W.C."/>
            <person name="Karpen G.H."/>
            <person name="Kataoka E."/>
            <person name="Keightley P.D."/>
            <person name="Kheradpour P."/>
            <person name="Kirkness E.F."/>
            <person name="Koerich L.B."/>
            <person name="Kristiansen K."/>
            <person name="Kudrna D."/>
            <person name="Kulathinal R.J."/>
            <person name="Kumar S."/>
            <person name="Kwok R."/>
            <person name="Lander E."/>
            <person name="Langley C.H."/>
            <person name="Lapoint R."/>
            <person name="Lazzaro B.P."/>
            <person name="Lee S.J."/>
            <person name="Levesque L."/>
            <person name="Li R."/>
            <person name="Lin C.F."/>
            <person name="Lin M.F."/>
            <person name="Lindblad-Toh K."/>
            <person name="Llopart A."/>
            <person name="Long M."/>
            <person name="Low L."/>
            <person name="Lozovsky E."/>
            <person name="Lu J."/>
            <person name="Luo M."/>
            <person name="Machado C.A."/>
            <person name="Makalowski W."/>
            <person name="Marzo M."/>
            <person name="Matsuda M."/>
            <person name="Matzkin L."/>
            <person name="McAllister B."/>
            <person name="McBride C.S."/>
            <person name="McKernan B."/>
            <person name="McKernan K."/>
            <person name="Mendez-Lago M."/>
            <person name="Minx P."/>
            <person name="Mollenhauer M.U."/>
            <person name="Montooth K."/>
            <person name="Mount S.M."/>
            <person name="Mu X."/>
            <person name="Myers E."/>
            <person name="Negre B."/>
            <person name="Newfeld S."/>
            <person name="Nielsen R."/>
            <person name="Noor M.A."/>
            <person name="O'Grady P."/>
            <person name="Pachter L."/>
            <person name="Papaceit M."/>
            <person name="Parisi M.J."/>
            <person name="Parisi M."/>
            <person name="Parts L."/>
            <person name="Pedersen J.S."/>
            <person name="Pesole G."/>
            <person name="Phillippy A.M."/>
            <person name="Ponting C.P."/>
            <person name="Pop M."/>
            <person name="Porcelli D."/>
            <person name="Powell J.R."/>
            <person name="Prohaska S."/>
            <person name="Pruitt K."/>
            <person name="Puig M."/>
            <person name="Quesneville H."/>
            <person name="Ram K.R."/>
            <person name="Rand D."/>
            <person name="Rasmussen M.D."/>
            <person name="Reed L.K."/>
            <person name="Reenan R."/>
            <person name="Reily A."/>
            <person name="Remington K.A."/>
            <person name="Rieger T.T."/>
            <person name="Ritchie M.G."/>
            <person name="Robin C."/>
            <person name="Rogers Y.H."/>
            <person name="Rohde C."/>
            <person name="Rozas J."/>
            <person name="Rubenfield M.J."/>
            <person name="Ruiz A."/>
            <person name="Russo S."/>
            <person name="Salzberg S.L."/>
            <person name="Sanchez-Gracia A."/>
            <person name="Saranga D.J."/>
            <person name="Sato H."/>
            <person name="Schaeffer S.W."/>
            <person name="Schatz M.C."/>
            <person name="Schlenke T."/>
            <person name="Schwartz R."/>
            <person name="Segarra C."/>
            <person name="Singh R.S."/>
            <person name="Sirot L."/>
            <person name="Sirota M."/>
            <person name="Sisneros N.B."/>
            <person name="Smith C.D."/>
            <person name="Smith T.F."/>
            <person name="Spieth J."/>
            <person name="Stage D.E."/>
            <person name="Stark A."/>
            <person name="Stephan W."/>
            <person name="Strausberg R.L."/>
            <person name="Strempel S."/>
            <person name="Sturgill D."/>
            <person name="Sutton G."/>
            <person name="Sutton G.G."/>
            <person name="Tao W."/>
            <person name="Teichmann S."/>
            <person name="Tobari Y.N."/>
            <person name="Tomimura Y."/>
            <person name="Tsolas J.M."/>
            <person name="Valente V.L."/>
            <person name="Venter E."/>
            <person name="Venter J.C."/>
            <person name="Vicario S."/>
            <person name="Vieira F.G."/>
            <person name="Vilella A.J."/>
            <person name="Villasante A."/>
            <person name="Walenz B."/>
            <person name="Wang J."/>
            <person name="Wasserman M."/>
            <person name="Watts T."/>
            <person name="Wilson D."/>
            <person name="Wilson R.K."/>
            <person name="Wing R.A."/>
            <person name="Wolfner M.F."/>
            <person name="Wong A."/>
            <person name="Wong G.K."/>
            <person name="Wu C.I."/>
            <person name="Wu G."/>
            <person name="Yamamoto D."/>
            <person name="Yang H.P."/>
            <person name="Yang S.P."/>
            <person name="Yorke J.A."/>
            <person name="Yoshida K."/>
            <person name="Zdobnov E."/>
            <person name="Zhang P."/>
            <person name="Zhang Y."/>
            <person name="Zimin A.V."/>
            <person name="Baldwin J."/>
            <person name="Abdouelleil A."/>
            <person name="Abdulkadir J."/>
            <person name="Abebe A."/>
            <person name="Abera B."/>
            <person name="Abreu J."/>
            <person name="Acer S.C."/>
            <person name="Aftuck L."/>
            <person name="Alexander A."/>
            <person name="An P."/>
            <person name="Anderson E."/>
            <person name="Anderson S."/>
            <person name="Arachi H."/>
            <person name="Azer M."/>
            <person name="Bachantsang P."/>
            <person name="Barry A."/>
            <person name="Bayul T."/>
            <person name="Berlin A."/>
            <person name="Bessette D."/>
            <person name="Bloom T."/>
            <person name="Blye J."/>
            <person name="Boguslavskiy L."/>
            <person name="Bonnet C."/>
            <person name="Boukhgalter B."/>
            <person name="Bourzgui I."/>
            <person name="Brown A."/>
            <person name="Cahill P."/>
            <person name="Channer S."/>
            <person name="Cheshatsang Y."/>
            <person name="Chuda L."/>
            <person name="Citroen M."/>
            <person name="Collymore A."/>
            <person name="Cooke P."/>
            <person name="Costello M."/>
            <person name="D'Aco K."/>
            <person name="Daza R."/>
            <person name="De Haan G."/>
            <person name="DeGray S."/>
            <person name="DeMaso C."/>
            <person name="Dhargay N."/>
            <person name="Dooley K."/>
            <person name="Dooley E."/>
            <person name="Doricent M."/>
            <person name="Dorje P."/>
            <person name="Dorjee K."/>
            <person name="Dupes A."/>
            <person name="Elong R."/>
            <person name="Falk J."/>
            <person name="Farina A."/>
            <person name="Faro S."/>
            <person name="Ferguson D."/>
            <person name="Fisher S."/>
            <person name="Foley C.D."/>
            <person name="Franke A."/>
            <person name="Friedrich D."/>
            <person name="Gadbois L."/>
            <person name="Gearin G."/>
            <person name="Gearin C.R."/>
            <person name="Giannoukos G."/>
            <person name="Goode T."/>
            <person name="Graham J."/>
            <person name="Grandbois E."/>
            <person name="Grewal S."/>
            <person name="Gyaltsen K."/>
            <person name="Hafez N."/>
            <person name="Hagos B."/>
            <person name="Hall J."/>
            <person name="Henson C."/>
            <person name="Hollinger A."/>
            <person name="Honan T."/>
            <person name="Huard M.D."/>
            <person name="Hughes L."/>
            <person name="Hurhula B."/>
            <person name="Husby M.E."/>
            <person name="Kamat A."/>
            <person name="Kanga B."/>
            <person name="Kashin S."/>
            <person name="Khazanovich D."/>
            <person name="Kisner P."/>
            <person name="Lance K."/>
            <person name="Lara M."/>
            <person name="Lee W."/>
            <person name="Lennon N."/>
            <person name="Letendre F."/>
            <person name="LeVine R."/>
            <person name="Lipovsky A."/>
            <person name="Liu X."/>
            <person name="Liu J."/>
            <person name="Liu S."/>
            <person name="Lokyitsang T."/>
            <person name="Lokyitsang Y."/>
            <person name="Lubonja R."/>
            <person name="Lui A."/>
            <person name="MacDonald P."/>
            <person name="Magnisalis V."/>
            <person name="Maru K."/>
            <person name="Matthews C."/>
            <person name="McCusker W."/>
            <person name="McDonough S."/>
            <person name="Mehta T."/>
            <person name="Meldrim J."/>
            <person name="Meneus L."/>
            <person name="Mihai O."/>
            <person name="Mihalev A."/>
            <person name="Mihova T."/>
            <person name="Mittelman R."/>
            <person name="Mlenga V."/>
            <person name="Montmayeur A."/>
            <person name="Mulrain L."/>
            <person name="Navidi A."/>
            <person name="Naylor J."/>
            <person name="Negash T."/>
            <person name="Nguyen T."/>
            <person name="Nguyen N."/>
            <person name="Nicol R."/>
            <person name="Norbu C."/>
            <person name="Norbu N."/>
            <person name="Novod N."/>
            <person name="O'Neill B."/>
            <person name="Osman S."/>
            <person name="Markiewicz E."/>
            <person name="Oyono O.L."/>
            <person name="Patti C."/>
            <person name="Phunkhang P."/>
            <person name="Pierre F."/>
            <person name="Priest M."/>
            <person name="Raghuraman S."/>
            <person name="Rege F."/>
            <person name="Reyes R."/>
            <person name="Rise C."/>
            <person name="Rogov P."/>
            <person name="Ross K."/>
            <person name="Ryan E."/>
            <person name="Settipalli S."/>
            <person name="Shea T."/>
            <person name="Sherpa N."/>
            <person name="Shi L."/>
            <person name="Shih D."/>
            <person name="Sparrow T."/>
            <person name="Spaulding J."/>
            <person name="Stalker J."/>
            <person name="Stange-Thomann N."/>
            <person name="Stavropoulos S."/>
            <person name="Stone C."/>
            <person name="Strader C."/>
            <person name="Tesfaye S."/>
            <person name="Thomson T."/>
            <person name="Thoulutsang Y."/>
            <person name="Thoulutsang D."/>
            <person name="Topham K."/>
            <person name="Topping I."/>
            <person name="Tsamla T."/>
            <person name="Vassiliev H."/>
            <person name="Vo A."/>
            <person name="Wangchuk T."/>
            <person name="Wangdi T."/>
            <person name="Weiand M."/>
            <person name="Wilkinson J."/>
            <person name="Wilson A."/>
            <person name="Yadav S."/>
            <person name="Young G."/>
            <person name="Yu Q."/>
            <person name="Zembek L."/>
            <person name="Zhong D."/>
            <person name="Zimmer A."/>
            <person name="Zwirko Z."/>
            <person name="Jaffe D.B."/>
            <person name="Alvarez P."/>
            <person name="Brockman W."/>
            <person name="Butler J."/>
            <person name="Chin C."/>
            <person name="Gnerre S."/>
            <person name="Grabherr M."/>
            <person name="Kleber M."/>
            <person name="Mauceli E."/>
            <person name="MacCallum I."/>
        </authorList>
    </citation>
    <scope>NUCLEOTIDE SEQUENCE [LARGE SCALE GENOMIC DNA]</scope>
    <source>
        <strain evidence="3 4">TSC#14021-0224.01</strain>
    </source>
</reference>
<feature type="coiled-coil region" evidence="1">
    <location>
        <begin position="301"/>
        <end position="346"/>
    </location>
</feature>
<dbReference type="AlphaFoldDB" id="B3NS47"/>